<proteinExistence type="predicted"/>
<dbReference type="AlphaFoldDB" id="A0AAN8NRC1"/>
<comment type="caution">
    <text evidence="1">The sequence shown here is derived from an EMBL/GenBank/DDBJ whole genome shotgun (WGS) entry which is preliminary data.</text>
</comment>
<protein>
    <submittedName>
        <fullName evidence="1">Uncharacterized protein</fullName>
    </submittedName>
</protein>
<name>A0AAN8NRC1_POLSC</name>
<evidence type="ECO:0000313" key="2">
    <source>
        <dbReference type="Proteomes" id="UP001372834"/>
    </source>
</evidence>
<evidence type="ECO:0000313" key="1">
    <source>
        <dbReference type="EMBL" id="KAK6618599.1"/>
    </source>
</evidence>
<dbReference type="EMBL" id="JAWJWE010000041">
    <property type="protein sequence ID" value="KAK6618599.1"/>
    <property type="molecule type" value="Genomic_DNA"/>
</dbReference>
<dbReference type="Proteomes" id="UP001372834">
    <property type="component" value="Unassembled WGS sequence"/>
</dbReference>
<sequence length="99" mass="11699">MNAEECKNERGRRQRPETVAKFNEETEIDRTRWRERKVQLFEESGGESWGKKRKQVKVKVVQTITDEFQGNFPSAAVRIRSSSVLNLVAYEWQIQIIRS</sequence>
<gene>
    <name evidence="1" type="ORF">RUM43_012990</name>
</gene>
<reference evidence="1 2" key="1">
    <citation type="submission" date="2023-10" db="EMBL/GenBank/DDBJ databases">
        <title>Genomes of two closely related lineages of the louse Polyplax serrata with different host specificities.</title>
        <authorList>
            <person name="Martinu J."/>
            <person name="Tarabai H."/>
            <person name="Stefka J."/>
            <person name="Hypsa V."/>
        </authorList>
    </citation>
    <scope>NUCLEOTIDE SEQUENCE [LARGE SCALE GENOMIC DNA]</scope>
    <source>
        <strain evidence="1">HR10_N</strain>
    </source>
</reference>
<accession>A0AAN8NRC1</accession>
<organism evidence="1 2">
    <name type="scientific">Polyplax serrata</name>
    <name type="common">Common mouse louse</name>
    <dbReference type="NCBI Taxonomy" id="468196"/>
    <lineage>
        <taxon>Eukaryota</taxon>
        <taxon>Metazoa</taxon>
        <taxon>Ecdysozoa</taxon>
        <taxon>Arthropoda</taxon>
        <taxon>Hexapoda</taxon>
        <taxon>Insecta</taxon>
        <taxon>Pterygota</taxon>
        <taxon>Neoptera</taxon>
        <taxon>Paraneoptera</taxon>
        <taxon>Psocodea</taxon>
        <taxon>Troctomorpha</taxon>
        <taxon>Phthiraptera</taxon>
        <taxon>Anoplura</taxon>
        <taxon>Polyplacidae</taxon>
        <taxon>Polyplax</taxon>
    </lineage>
</organism>